<dbReference type="AlphaFoldDB" id="A0A0P7BLA9"/>
<evidence type="ECO:0000313" key="2">
    <source>
        <dbReference type="Proteomes" id="UP000050424"/>
    </source>
</evidence>
<accession>A0A0P7BLA9</accession>
<dbReference type="Proteomes" id="UP000050424">
    <property type="component" value="Unassembled WGS sequence"/>
</dbReference>
<organism evidence="1 2">
    <name type="scientific">Neonectria ditissima</name>
    <dbReference type="NCBI Taxonomy" id="78410"/>
    <lineage>
        <taxon>Eukaryota</taxon>
        <taxon>Fungi</taxon>
        <taxon>Dikarya</taxon>
        <taxon>Ascomycota</taxon>
        <taxon>Pezizomycotina</taxon>
        <taxon>Sordariomycetes</taxon>
        <taxon>Hypocreomycetidae</taxon>
        <taxon>Hypocreales</taxon>
        <taxon>Nectriaceae</taxon>
        <taxon>Neonectria</taxon>
    </lineage>
</organism>
<comment type="caution">
    <text evidence="1">The sequence shown here is derived from an EMBL/GenBank/DDBJ whole genome shotgun (WGS) entry which is preliminary data.</text>
</comment>
<evidence type="ECO:0000313" key="1">
    <source>
        <dbReference type="EMBL" id="KPM41177.1"/>
    </source>
</evidence>
<dbReference type="STRING" id="78410.A0A0P7BLA9"/>
<name>A0A0P7BLA9_9HYPO</name>
<keyword evidence="2" id="KW-1185">Reference proteome</keyword>
<proteinExistence type="predicted"/>
<reference evidence="1 2" key="1">
    <citation type="submission" date="2015-09" db="EMBL/GenBank/DDBJ databases">
        <title>Draft genome of a European isolate of the apple canker pathogen Neonectria ditissima.</title>
        <authorList>
            <person name="Gomez-Cortecero A."/>
            <person name="Harrison R.J."/>
            <person name="Armitage A.D."/>
        </authorList>
    </citation>
    <scope>NUCLEOTIDE SEQUENCE [LARGE SCALE GENOMIC DNA]</scope>
    <source>
        <strain evidence="1 2">R09/05</strain>
    </source>
</reference>
<gene>
    <name evidence="1" type="ORF">AK830_g5399</name>
</gene>
<sequence>MSRRAALLRPEFQHPGGVLRLQGRHHCGACGFDFEDDDRCVPIIWDKSFSHFEAFEAFDFANGDISDSLSVEYSSRIDICVLKPGVRRDSVTIHADCFKLFMKLSQEENKLAALCLLAQWTQPWVSVSSLHLDPVTDVPRGIAMASERYGIPGLASLPLEVAELIRDYSPTNILWRFASLLTRMDRLHHHGFGCIDSVPVCKISSWERGVRPTLLPKPLRRGVYRLTLDSQGLKMIERLPKRPCYQSGASVGLAYVVEYKSCFKKMTVSFKKFGLARLNFESESTRLKVWDRPCPPNPADCYSFHKPWLASYYRMIVTETHKSSGILLFFYGGYLASMHTYKGGEQGYGLDPDLAEKWKGAMWLYLPLPPGDRIEAVGAQKILGHPEGFSYVFRTRLAGDVAFGRPCAEPELGSVVLGVSPNPTLISYAEKWGCNLLAARDFSVRRRPNIWFRPHKAITEVSSRSIHVLFSAAPLQDVTRMQIFEDKDGGFCRGILFDYADGAQRTVGQCKFGVDTINLVTNPSHFCIRSFDSLSQGYYRRGAERTKVVASSSSSHSHGARSIDWKCFTFSGVMEFLFTNDESSIKIVLQANHQ</sequence>
<protein>
    <submittedName>
        <fullName evidence="1">Uncharacterized protein</fullName>
    </submittedName>
</protein>
<dbReference type="OrthoDB" id="4763081at2759"/>
<dbReference type="EMBL" id="LKCW01000070">
    <property type="protein sequence ID" value="KPM41177.1"/>
    <property type="molecule type" value="Genomic_DNA"/>
</dbReference>